<comment type="caution">
    <text evidence="3">The sequence shown here is derived from an EMBL/GenBank/DDBJ whole genome shotgun (WGS) entry which is preliminary data.</text>
</comment>
<dbReference type="InterPro" id="IPR001466">
    <property type="entry name" value="Beta-lactam-related"/>
</dbReference>
<dbReference type="Proteomes" id="UP000285744">
    <property type="component" value="Unassembled WGS sequence"/>
</dbReference>
<keyword evidence="3" id="KW-0378">Hydrolase</keyword>
<feature type="signal peptide" evidence="1">
    <location>
        <begin position="1"/>
        <end position="30"/>
    </location>
</feature>
<dbReference type="PANTHER" id="PTHR46825">
    <property type="entry name" value="D-ALANYL-D-ALANINE-CARBOXYPEPTIDASE/ENDOPEPTIDASE AMPH"/>
    <property type="match status" value="1"/>
</dbReference>
<dbReference type="InterPro" id="IPR050491">
    <property type="entry name" value="AmpC-like"/>
</dbReference>
<dbReference type="AlphaFoldDB" id="A0A420ETP7"/>
<dbReference type="EMBL" id="RAQQ01000028">
    <property type="protein sequence ID" value="RKF24013.1"/>
    <property type="molecule type" value="Genomic_DNA"/>
</dbReference>
<name>A0A420ETP7_9ACTN</name>
<reference evidence="3 4" key="1">
    <citation type="journal article" date="2018" name="Int. J. Syst. Evol. Microbiol.">
        <title>Micromonospora globbae sp. nov., an endophytic actinomycete isolated from roots of Globba winitii C. H. Wright.</title>
        <authorList>
            <person name="Kuncharoen N."/>
            <person name="Pittayakhajonwut P."/>
            <person name="Tanasupawat S."/>
        </authorList>
    </citation>
    <scope>NUCLEOTIDE SEQUENCE [LARGE SCALE GENOMIC DNA]</scope>
    <source>
        <strain evidence="3 4">WPS1-2</strain>
    </source>
</reference>
<dbReference type="GO" id="GO:0016787">
    <property type="term" value="F:hydrolase activity"/>
    <property type="evidence" value="ECO:0007669"/>
    <property type="project" value="UniProtKB-KW"/>
</dbReference>
<dbReference type="Gene3D" id="3.40.710.10">
    <property type="entry name" value="DD-peptidase/beta-lactamase superfamily"/>
    <property type="match status" value="1"/>
</dbReference>
<feature type="domain" description="Beta-lactamase-related" evidence="2">
    <location>
        <begin position="56"/>
        <end position="377"/>
    </location>
</feature>
<dbReference type="SUPFAM" id="SSF56601">
    <property type="entry name" value="beta-lactamase/transpeptidase-like"/>
    <property type="match status" value="1"/>
</dbReference>
<gene>
    <name evidence="3" type="ORF">D7I43_28155</name>
</gene>
<sequence length="387" mass="41277">MIMTIVKQAAGVVAGSALVCLALPVAPVAAAPDVAPSGSPPSRSTLLQQAGRVVAAGVPGVTIETRDDRGTRSVVAGVGNLRTNKPPSPSGQFRIGSITKSFTSTLVLSLVADGKIDLDAPIDHYLPGLLPYPEPITVRQLLQHRSGLYDYANVLWPNPKVMAESRHLDYAPADLVRIAIAAQETLPFTPGEQFLYSNTDYVILGMLVEKVTGESYAHELSRRVLGPAGLRDTYLPGHHPRLRQPSARGYEAVDSSGRLTDLTTYNMSVAWASGDLVSTTHDLNLFYSALFGGRLLPLPLLRQMQQSDDAFPGFEYGLGLGHTEMCGQQVWGHQGGVPGYGTYSFTSPQSARKITISVNRSLTLSPAAEDAINALIAVEFCGDPAEG</sequence>
<organism evidence="3 4">
    <name type="scientific">Micromonospora globbae</name>
    <dbReference type="NCBI Taxonomy" id="1894969"/>
    <lineage>
        <taxon>Bacteria</taxon>
        <taxon>Bacillati</taxon>
        <taxon>Actinomycetota</taxon>
        <taxon>Actinomycetes</taxon>
        <taxon>Micromonosporales</taxon>
        <taxon>Micromonosporaceae</taxon>
        <taxon>Micromonospora</taxon>
    </lineage>
</organism>
<dbReference type="InterPro" id="IPR012338">
    <property type="entry name" value="Beta-lactam/transpept-like"/>
</dbReference>
<evidence type="ECO:0000313" key="3">
    <source>
        <dbReference type="EMBL" id="RKF24013.1"/>
    </source>
</evidence>
<evidence type="ECO:0000256" key="1">
    <source>
        <dbReference type="SAM" id="SignalP"/>
    </source>
</evidence>
<dbReference type="PANTHER" id="PTHR46825:SF7">
    <property type="entry name" value="D-ALANYL-D-ALANINE CARBOXYPEPTIDASE"/>
    <property type="match status" value="1"/>
</dbReference>
<dbReference type="Pfam" id="PF00144">
    <property type="entry name" value="Beta-lactamase"/>
    <property type="match status" value="1"/>
</dbReference>
<protein>
    <submittedName>
        <fullName evidence="3">Class A beta-lactamase-related serine hydrolase</fullName>
    </submittedName>
</protein>
<keyword evidence="1" id="KW-0732">Signal</keyword>
<evidence type="ECO:0000259" key="2">
    <source>
        <dbReference type="Pfam" id="PF00144"/>
    </source>
</evidence>
<evidence type="ECO:0000313" key="4">
    <source>
        <dbReference type="Proteomes" id="UP000285744"/>
    </source>
</evidence>
<accession>A0A420ETP7</accession>
<feature type="chain" id="PRO_5019274749" evidence="1">
    <location>
        <begin position="31"/>
        <end position="387"/>
    </location>
</feature>
<proteinExistence type="predicted"/>